<dbReference type="AlphaFoldDB" id="A0A2S4N9E8"/>
<reference evidence="2 3" key="1">
    <citation type="submission" date="2018-01" db="EMBL/GenBank/DDBJ databases">
        <title>Genomic Encyclopedia of Type Strains, Phase I: the one thousand microbial genomes (KMG-I) project.</title>
        <authorList>
            <person name="Goeker M."/>
        </authorList>
    </citation>
    <scope>NUCLEOTIDE SEQUENCE [LARGE SCALE GENOMIC DNA]</scope>
    <source>
        <strain evidence="2 3">DSM 17960</strain>
    </source>
</reference>
<dbReference type="GO" id="GO:0046872">
    <property type="term" value="F:metal ion binding"/>
    <property type="evidence" value="ECO:0007669"/>
    <property type="project" value="InterPro"/>
</dbReference>
<dbReference type="InterPro" id="IPR009061">
    <property type="entry name" value="DNA-bd_dom_put_sf"/>
</dbReference>
<gene>
    <name evidence="2" type="ORF">Q361_10433</name>
</gene>
<evidence type="ECO:0000313" key="3">
    <source>
        <dbReference type="Proteomes" id="UP000237056"/>
    </source>
</evidence>
<sequence>MNKIKTRFSIKDLENLSGIKAHTIRIWEKRYAIFNPERSQSNIRNYSVEELQKLLNISFLNNYGYKISRIADLSEKELQQLVKQVYSEKTNSSYAINILKIAMLNFDSKLFQDTYLELSKTQSFEIIFIKTFIPFLFEIGLLWQTASIKPVHEHFISQLIYQKIVEKTSQLQIDNNLTNNNEEIVVLFLPDNEVHEISLLFVNYSLLKLGYKTIYLGTNIPFDDLQEITRFYHHVHFVSHFTVEPNAEEINDYLKNFQEIIAADNDNIVLHVTGNQTQFINQTLKSVKIYPSFDQLVEAF</sequence>
<dbReference type="Pfam" id="PF13411">
    <property type="entry name" value="MerR_1"/>
    <property type="match status" value="1"/>
</dbReference>
<dbReference type="InterPro" id="IPR036724">
    <property type="entry name" value="Cobalamin-bd_sf"/>
</dbReference>
<dbReference type="Gene3D" id="1.10.1240.10">
    <property type="entry name" value="Methionine synthase domain"/>
    <property type="match status" value="1"/>
</dbReference>
<organism evidence="2 3">
    <name type="scientific">Flavobacterium croceum DSM 17960</name>
    <dbReference type="NCBI Taxonomy" id="1121886"/>
    <lineage>
        <taxon>Bacteria</taxon>
        <taxon>Pseudomonadati</taxon>
        <taxon>Bacteroidota</taxon>
        <taxon>Flavobacteriia</taxon>
        <taxon>Flavobacteriales</taxon>
        <taxon>Flavobacteriaceae</taxon>
        <taxon>Flavobacterium</taxon>
    </lineage>
</organism>
<dbReference type="EMBL" id="PQNY01000004">
    <property type="protein sequence ID" value="POS02314.1"/>
    <property type="molecule type" value="Genomic_DNA"/>
</dbReference>
<dbReference type="InterPro" id="IPR003759">
    <property type="entry name" value="Cbl-bd_cap"/>
</dbReference>
<dbReference type="GO" id="GO:0031419">
    <property type="term" value="F:cobalamin binding"/>
    <property type="evidence" value="ECO:0007669"/>
    <property type="project" value="InterPro"/>
</dbReference>
<dbReference type="GO" id="GO:0003677">
    <property type="term" value="F:DNA binding"/>
    <property type="evidence" value="ECO:0007669"/>
    <property type="project" value="InterPro"/>
</dbReference>
<name>A0A2S4N9E8_9FLAO</name>
<dbReference type="InterPro" id="IPR000551">
    <property type="entry name" value="MerR-type_HTH_dom"/>
</dbReference>
<dbReference type="RefSeq" id="WP_103725381.1">
    <property type="nucleotide sequence ID" value="NZ_PQNY01000004.1"/>
</dbReference>
<dbReference type="CDD" id="cd01104">
    <property type="entry name" value="HTH_MlrA-CarA"/>
    <property type="match status" value="1"/>
</dbReference>
<dbReference type="Pfam" id="PF02607">
    <property type="entry name" value="B12-binding_2"/>
    <property type="match status" value="1"/>
</dbReference>
<evidence type="ECO:0000259" key="1">
    <source>
        <dbReference type="PROSITE" id="PS50937"/>
    </source>
</evidence>
<dbReference type="Gene3D" id="1.10.1660.10">
    <property type="match status" value="1"/>
</dbReference>
<accession>A0A2S4N9E8</accession>
<dbReference type="SUPFAM" id="SSF52242">
    <property type="entry name" value="Cobalamin (vitamin B12)-binding domain"/>
    <property type="match status" value="1"/>
</dbReference>
<dbReference type="SUPFAM" id="SSF46955">
    <property type="entry name" value="Putative DNA-binding domain"/>
    <property type="match status" value="1"/>
</dbReference>
<dbReference type="InterPro" id="IPR036594">
    <property type="entry name" value="Meth_synthase_dom"/>
</dbReference>
<comment type="caution">
    <text evidence="2">The sequence shown here is derived from an EMBL/GenBank/DDBJ whole genome shotgun (WGS) entry which is preliminary data.</text>
</comment>
<feature type="domain" description="HTH merR-type" evidence="1">
    <location>
        <begin position="7"/>
        <end position="76"/>
    </location>
</feature>
<proteinExistence type="predicted"/>
<dbReference type="OrthoDB" id="9800334at2"/>
<dbReference type="SMART" id="SM00422">
    <property type="entry name" value="HTH_MERR"/>
    <property type="match status" value="1"/>
</dbReference>
<keyword evidence="3" id="KW-1185">Reference proteome</keyword>
<dbReference type="GO" id="GO:0006355">
    <property type="term" value="P:regulation of DNA-templated transcription"/>
    <property type="evidence" value="ECO:0007669"/>
    <property type="project" value="InterPro"/>
</dbReference>
<dbReference type="Gene3D" id="3.40.50.280">
    <property type="entry name" value="Cobalamin-binding domain"/>
    <property type="match status" value="1"/>
</dbReference>
<protein>
    <submittedName>
        <fullName evidence="2">MerR-like DNA binding protein</fullName>
    </submittedName>
</protein>
<evidence type="ECO:0000313" key="2">
    <source>
        <dbReference type="EMBL" id="POS02314.1"/>
    </source>
</evidence>
<dbReference type="Proteomes" id="UP000237056">
    <property type="component" value="Unassembled WGS sequence"/>
</dbReference>
<dbReference type="PROSITE" id="PS50937">
    <property type="entry name" value="HTH_MERR_2"/>
    <property type="match status" value="1"/>
</dbReference>